<dbReference type="GO" id="GO:0016757">
    <property type="term" value="F:glycosyltransferase activity"/>
    <property type="evidence" value="ECO:0007669"/>
    <property type="project" value="InterPro"/>
</dbReference>
<dbReference type="PANTHER" id="PTHR45947">
    <property type="entry name" value="SULFOQUINOVOSYL TRANSFERASE SQD2"/>
    <property type="match status" value="1"/>
</dbReference>
<dbReference type="Pfam" id="PF13439">
    <property type="entry name" value="Glyco_transf_4"/>
    <property type="match status" value="1"/>
</dbReference>
<dbReference type="Proteomes" id="UP000464577">
    <property type="component" value="Chromosome"/>
</dbReference>
<feature type="transmembrane region" description="Helical" evidence="1">
    <location>
        <begin position="6"/>
        <end position="27"/>
    </location>
</feature>
<dbReference type="PANTHER" id="PTHR45947:SF3">
    <property type="entry name" value="SULFOQUINOVOSYL TRANSFERASE SQD2"/>
    <property type="match status" value="1"/>
</dbReference>
<dbReference type="RefSeq" id="WP_162390296.1">
    <property type="nucleotide sequence ID" value="NZ_CP045997.1"/>
</dbReference>
<keyword evidence="4" id="KW-0808">Transferase</keyword>
<dbReference type="AlphaFoldDB" id="A0A6P1W4V5"/>
<keyword evidence="1" id="KW-0812">Transmembrane</keyword>
<proteinExistence type="predicted"/>
<keyword evidence="5" id="KW-1185">Reference proteome</keyword>
<feature type="transmembrane region" description="Helical" evidence="1">
    <location>
        <begin position="89"/>
        <end position="110"/>
    </location>
</feature>
<sequence>MNKKRIAIIIYGGVGVGIGLEGVVCLVKLCEQLSNEFDLTVFSLVKVDSSYQPIGYQLIGTPYNDQKGIVWRFLYVGKRLIQLHFKKKYSLIHAFWAYPAGLLALFLGKILRLKTIITFMGGEVANIPSIGYGLYQSKFKKLIVQLIAKKVDVVVSLTQHHAQKLNENISFKRMEVISFGVNLSKFPALDKQLVPPYRFLYLGNINKVKDLPVLIKTFQLINENVEASLDIVGLDTLNGEIQRIVNQLNLTNKIHVHGYYPNNQLSFFLSKSHILLHTSRWESQAVVVNEALAAGVVVCGTKVGLIDDLANKITIAAPVGDADLLSKQILDLLENRQKYEELKANGIAWSAKHGLQIQSQKYNNLYNSLLNS</sequence>
<evidence type="ECO:0000259" key="2">
    <source>
        <dbReference type="Pfam" id="PF00534"/>
    </source>
</evidence>
<reference evidence="4 5" key="1">
    <citation type="submission" date="2019-11" db="EMBL/GenBank/DDBJ databases">
        <title>Spirosoma endbachense sp. nov., isolated from a natural salt meadow.</title>
        <authorList>
            <person name="Rojas J."/>
            <person name="Ambika Manirajan B."/>
            <person name="Ratering S."/>
            <person name="Suarez C."/>
            <person name="Geissler-Plaum R."/>
            <person name="Schnell S."/>
        </authorList>
    </citation>
    <scope>NUCLEOTIDE SEQUENCE [LARGE SCALE GENOMIC DNA]</scope>
    <source>
        <strain evidence="4 5">I-24</strain>
    </source>
</reference>
<protein>
    <submittedName>
        <fullName evidence="4">Glycosyltransferase</fullName>
    </submittedName>
</protein>
<evidence type="ECO:0000256" key="1">
    <source>
        <dbReference type="SAM" id="Phobius"/>
    </source>
</evidence>
<dbReference type="InterPro" id="IPR050194">
    <property type="entry name" value="Glycosyltransferase_grp1"/>
</dbReference>
<feature type="domain" description="Glycosyltransferase subfamily 4-like N-terminal" evidence="3">
    <location>
        <begin position="25"/>
        <end position="184"/>
    </location>
</feature>
<dbReference type="Pfam" id="PF00534">
    <property type="entry name" value="Glycos_transf_1"/>
    <property type="match status" value="1"/>
</dbReference>
<evidence type="ECO:0000259" key="3">
    <source>
        <dbReference type="Pfam" id="PF13439"/>
    </source>
</evidence>
<evidence type="ECO:0000313" key="4">
    <source>
        <dbReference type="EMBL" id="QHV99904.1"/>
    </source>
</evidence>
<keyword evidence="1" id="KW-0472">Membrane</keyword>
<dbReference type="CDD" id="cd03801">
    <property type="entry name" value="GT4_PimA-like"/>
    <property type="match status" value="1"/>
</dbReference>
<dbReference type="KEGG" id="senf:GJR95_34995"/>
<feature type="domain" description="Glycosyl transferase family 1" evidence="2">
    <location>
        <begin position="196"/>
        <end position="348"/>
    </location>
</feature>
<accession>A0A6P1W4V5</accession>
<keyword evidence="1" id="KW-1133">Transmembrane helix</keyword>
<gene>
    <name evidence="4" type="ORF">GJR95_34995</name>
</gene>
<evidence type="ECO:0000313" key="5">
    <source>
        <dbReference type="Proteomes" id="UP000464577"/>
    </source>
</evidence>
<name>A0A6P1W4V5_9BACT</name>
<dbReference type="SUPFAM" id="SSF53756">
    <property type="entry name" value="UDP-Glycosyltransferase/glycogen phosphorylase"/>
    <property type="match status" value="1"/>
</dbReference>
<dbReference type="EMBL" id="CP045997">
    <property type="protein sequence ID" value="QHV99904.1"/>
    <property type="molecule type" value="Genomic_DNA"/>
</dbReference>
<organism evidence="4 5">
    <name type="scientific">Spirosoma endbachense</name>
    <dbReference type="NCBI Taxonomy" id="2666025"/>
    <lineage>
        <taxon>Bacteria</taxon>
        <taxon>Pseudomonadati</taxon>
        <taxon>Bacteroidota</taxon>
        <taxon>Cytophagia</taxon>
        <taxon>Cytophagales</taxon>
        <taxon>Cytophagaceae</taxon>
        <taxon>Spirosoma</taxon>
    </lineage>
</organism>
<dbReference type="Gene3D" id="3.40.50.2000">
    <property type="entry name" value="Glycogen Phosphorylase B"/>
    <property type="match status" value="2"/>
</dbReference>
<dbReference type="InterPro" id="IPR028098">
    <property type="entry name" value="Glyco_trans_4-like_N"/>
</dbReference>
<dbReference type="InterPro" id="IPR001296">
    <property type="entry name" value="Glyco_trans_1"/>
</dbReference>